<evidence type="ECO:0000256" key="1">
    <source>
        <dbReference type="SAM" id="MobiDB-lite"/>
    </source>
</evidence>
<organism evidence="2 3">
    <name type="scientific">Mya arenaria</name>
    <name type="common">Soft-shell clam</name>
    <dbReference type="NCBI Taxonomy" id="6604"/>
    <lineage>
        <taxon>Eukaryota</taxon>
        <taxon>Metazoa</taxon>
        <taxon>Spiralia</taxon>
        <taxon>Lophotrochozoa</taxon>
        <taxon>Mollusca</taxon>
        <taxon>Bivalvia</taxon>
        <taxon>Autobranchia</taxon>
        <taxon>Heteroconchia</taxon>
        <taxon>Euheterodonta</taxon>
        <taxon>Imparidentia</taxon>
        <taxon>Neoheterodontei</taxon>
        <taxon>Myida</taxon>
        <taxon>Myoidea</taxon>
        <taxon>Myidae</taxon>
        <taxon>Mya</taxon>
    </lineage>
</organism>
<feature type="region of interest" description="Disordered" evidence="1">
    <location>
        <begin position="1"/>
        <end position="66"/>
    </location>
</feature>
<evidence type="ECO:0000313" key="2">
    <source>
        <dbReference type="EMBL" id="WAR08790.1"/>
    </source>
</evidence>
<protein>
    <submittedName>
        <fullName evidence="2">Uncharacterized protein</fullName>
    </submittedName>
</protein>
<accession>A0ABY7EFY6</accession>
<dbReference type="EMBL" id="CP111017">
    <property type="protein sequence ID" value="WAR08790.1"/>
    <property type="molecule type" value="Genomic_DNA"/>
</dbReference>
<dbReference type="Proteomes" id="UP001164746">
    <property type="component" value="Chromosome 6"/>
</dbReference>
<feature type="compositionally biased region" description="Basic and acidic residues" evidence="1">
    <location>
        <begin position="37"/>
        <end position="59"/>
    </location>
</feature>
<reference evidence="2" key="1">
    <citation type="submission" date="2022-11" db="EMBL/GenBank/DDBJ databases">
        <title>Centuries of genome instability and evolution in soft-shell clam transmissible cancer (bioRxiv).</title>
        <authorList>
            <person name="Hart S.F.M."/>
            <person name="Yonemitsu M.A."/>
            <person name="Giersch R.M."/>
            <person name="Beal B.F."/>
            <person name="Arriagada G."/>
            <person name="Davis B.W."/>
            <person name="Ostrander E.A."/>
            <person name="Goff S.P."/>
            <person name="Metzger M.J."/>
        </authorList>
    </citation>
    <scope>NUCLEOTIDE SEQUENCE</scope>
    <source>
        <strain evidence="2">MELC-2E11</strain>
        <tissue evidence="2">Siphon/mantle</tissue>
    </source>
</reference>
<gene>
    <name evidence="2" type="ORF">MAR_018748</name>
</gene>
<sequence>MSDSENYTTDGDESIDFSDTSSYDAENNIVPYQFEPLNRDDLIEDDNNRLDLHDGDDGNRIGNTNW</sequence>
<proteinExistence type="predicted"/>
<evidence type="ECO:0000313" key="3">
    <source>
        <dbReference type="Proteomes" id="UP001164746"/>
    </source>
</evidence>
<name>A0ABY7EFY6_MYAAR</name>
<keyword evidence="3" id="KW-1185">Reference proteome</keyword>